<dbReference type="EMBL" id="SJSM01000005">
    <property type="protein sequence ID" value="TCC96640.1"/>
    <property type="molecule type" value="Genomic_DNA"/>
</dbReference>
<organism evidence="2 3">
    <name type="scientific">Pedobacter hiemivivus</name>
    <dbReference type="NCBI Taxonomy" id="2530454"/>
    <lineage>
        <taxon>Bacteria</taxon>
        <taxon>Pseudomonadati</taxon>
        <taxon>Bacteroidota</taxon>
        <taxon>Sphingobacteriia</taxon>
        <taxon>Sphingobacteriales</taxon>
        <taxon>Sphingobacteriaceae</taxon>
        <taxon>Pedobacter</taxon>
    </lineage>
</organism>
<dbReference type="RefSeq" id="WP_131609004.1">
    <property type="nucleotide sequence ID" value="NZ_SJSM01000005.1"/>
</dbReference>
<comment type="caution">
    <text evidence="2">The sequence shown here is derived from an EMBL/GenBank/DDBJ whole genome shotgun (WGS) entry which is preliminary data.</text>
</comment>
<dbReference type="AlphaFoldDB" id="A0A4R0N936"/>
<keyword evidence="3" id="KW-1185">Reference proteome</keyword>
<proteinExistence type="predicted"/>
<keyword evidence="1" id="KW-0175">Coiled coil</keyword>
<protein>
    <submittedName>
        <fullName evidence="2">Uncharacterized protein</fullName>
    </submittedName>
</protein>
<gene>
    <name evidence="2" type="ORF">EZ444_11775</name>
</gene>
<evidence type="ECO:0000256" key="1">
    <source>
        <dbReference type="SAM" id="Coils"/>
    </source>
</evidence>
<sequence length="69" mass="7666">MAKSTIEKKIESKVKSIQNQIKKLQIDLAHWQKIASDYETNRETIESILSVHNAPDLGSNKKGSSGGKN</sequence>
<name>A0A4R0N936_9SPHI</name>
<accession>A0A4R0N936</accession>
<reference evidence="2 3" key="1">
    <citation type="submission" date="2019-02" db="EMBL/GenBank/DDBJ databases">
        <title>Pedobacter sp. RP-3-8 sp. nov., isolated from Arctic soil.</title>
        <authorList>
            <person name="Dahal R.H."/>
        </authorList>
    </citation>
    <scope>NUCLEOTIDE SEQUENCE [LARGE SCALE GENOMIC DNA]</scope>
    <source>
        <strain evidence="2 3">RP-3-8</strain>
    </source>
</reference>
<dbReference type="OrthoDB" id="773287at2"/>
<feature type="coiled-coil region" evidence="1">
    <location>
        <begin position="7"/>
        <end position="34"/>
    </location>
</feature>
<evidence type="ECO:0000313" key="3">
    <source>
        <dbReference type="Proteomes" id="UP000291117"/>
    </source>
</evidence>
<evidence type="ECO:0000313" key="2">
    <source>
        <dbReference type="EMBL" id="TCC96640.1"/>
    </source>
</evidence>
<dbReference type="Proteomes" id="UP000291117">
    <property type="component" value="Unassembled WGS sequence"/>
</dbReference>